<feature type="domain" description="HTH marR-type" evidence="2">
    <location>
        <begin position="29"/>
        <end position="204"/>
    </location>
</feature>
<dbReference type="InterPro" id="IPR011991">
    <property type="entry name" value="ArsR-like_HTH"/>
</dbReference>
<dbReference type="PANTHER" id="PTHR39515">
    <property type="entry name" value="CONSERVED PROTEIN"/>
    <property type="match status" value="1"/>
</dbReference>
<feature type="compositionally biased region" description="Basic and acidic residues" evidence="1">
    <location>
        <begin position="77"/>
        <end position="93"/>
    </location>
</feature>
<keyword evidence="4" id="KW-1185">Reference proteome</keyword>
<evidence type="ECO:0000313" key="3">
    <source>
        <dbReference type="EMBL" id="GAA3667352.1"/>
    </source>
</evidence>
<evidence type="ECO:0000313" key="4">
    <source>
        <dbReference type="Proteomes" id="UP001410795"/>
    </source>
</evidence>
<accession>A0ABP7BUH3</accession>
<dbReference type="CDD" id="cd00090">
    <property type="entry name" value="HTH_ARSR"/>
    <property type="match status" value="1"/>
</dbReference>
<organism evidence="3 4">
    <name type="scientific">Microbacterium marinilacus</name>
    <dbReference type="NCBI Taxonomy" id="415209"/>
    <lineage>
        <taxon>Bacteria</taxon>
        <taxon>Bacillati</taxon>
        <taxon>Actinomycetota</taxon>
        <taxon>Actinomycetes</taxon>
        <taxon>Micrococcales</taxon>
        <taxon>Microbacteriaceae</taxon>
        <taxon>Microbacterium</taxon>
    </lineage>
</organism>
<dbReference type="SMART" id="SM00347">
    <property type="entry name" value="HTH_MARR"/>
    <property type="match status" value="1"/>
</dbReference>
<reference evidence="4" key="1">
    <citation type="journal article" date="2019" name="Int. J. Syst. Evol. Microbiol.">
        <title>The Global Catalogue of Microorganisms (GCM) 10K type strain sequencing project: providing services to taxonomists for standard genome sequencing and annotation.</title>
        <authorList>
            <consortium name="The Broad Institute Genomics Platform"/>
            <consortium name="The Broad Institute Genome Sequencing Center for Infectious Disease"/>
            <person name="Wu L."/>
            <person name="Ma J."/>
        </authorList>
    </citation>
    <scope>NUCLEOTIDE SEQUENCE [LARGE SCALE GENOMIC DNA]</scope>
    <source>
        <strain evidence="4">JCM 16546</strain>
    </source>
</reference>
<proteinExistence type="predicted"/>
<dbReference type="SUPFAM" id="SSF46785">
    <property type="entry name" value="Winged helix' DNA-binding domain"/>
    <property type="match status" value="1"/>
</dbReference>
<dbReference type="InterPro" id="IPR052526">
    <property type="entry name" value="HTH-type_Bedaq_tolerance"/>
</dbReference>
<dbReference type="PRINTS" id="PR00598">
    <property type="entry name" value="HTHMARR"/>
</dbReference>
<evidence type="ECO:0000259" key="2">
    <source>
        <dbReference type="PROSITE" id="PS50995"/>
    </source>
</evidence>
<dbReference type="InterPro" id="IPR036390">
    <property type="entry name" value="WH_DNA-bd_sf"/>
</dbReference>
<dbReference type="EMBL" id="BAAAYV010000025">
    <property type="protein sequence ID" value="GAA3667352.1"/>
    <property type="molecule type" value="Genomic_DNA"/>
</dbReference>
<dbReference type="InterPro" id="IPR036388">
    <property type="entry name" value="WH-like_DNA-bd_sf"/>
</dbReference>
<dbReference type="PANTHER" id="PTHR39515:SF2">
    <property type="entry name" value="HTH-TYPE TRANSCRIPTIONAL REGULATOR RV0880"/>
    <property type="match status" value="1"/>
</dbReference>
<dbReference type="InterPro" id="IPR000835">
    <property type="entry name" value="HTH_MarR-typ"/>
</dbReference>
<feature type="compositionally biased region" description="Low complexity" evidence="1">
    <location>
        <begin position="41"/>
        <end position="74"/>
    </location>
</feature>
<dbReference type="Proteomes" id="UP001410795">
    <property type="component" value="Unassembled WGS sequence"/>
</dbReference>
<comment type="caution">
    <text evidence="3">The sequence shown here is derived from an EMBL/GenBank/DDBJ whole genome shotgun (WGS) entry which is preliminary data.</text>
</comment>
<gene>
    <name evidence="3" type="ORF">GCM10022202_31730</name>
</gene>
<dbReference type="PROSITE" id="PS50995">
    <property type="entry name" value="HTH_MARR_2"/>
    <property type="match status" value="1"/>
</dbReference>
<dbReference type="Pfam" id="PF12802">
    <property type="entry name" value="MarR_2"/>
    <property type="match status" value="1"/>
</dbReference>
<protein>
    <recommendedName>
        <fullName evidence="2">HTH marR-type domain-containing protein</fullName>
    </recommendedName>
</protein>
<name>A0ABP7BUH3_9MICO</name>
<feature type="region of interest" description="Disordered" evidence="1">
    <location>
        <begin position="41"/>
        <end position="97"/>
    </location>
</feature>
<dbReference type="Gene3D" id="1.10.10.10">
    <property type="entry name" value="Winged helix-like DNA-binding domain superfamily/Winged helix DNA-binding domain"/>
    <property type="match status" value="1"/>
</dbReference>
<evidence type="ECO:0000256" key="1">
    <source>
        <dbReference type="SAM" id="MobiDB-lite"/>
    </source>
</evidence>
<sequence>MYMHCDMQCVSMSSGMYLEGVTSPATDPAVQIAEALSRLRPAWRPGSPPGAAGPFGSAPWGAGPHAGPAGPGAHAHGHGDPHHAPWPRGERGRGPLGRGAARLRLLEVLSAAEAAQPVGALADALGVDQPRASRLVQAAVEMGLVRREADPEDARRTLVALTDEGCAIVGRSRGARIDAVVRALEGFDDAERAQLAALLGRLADAWPS</sequence>